<comment type="cofactor">
    <cofactor evidence="12 13 14">
        <name>Zn(2+)</name>
        <dbReference type="ChEBI" id="CHEBI:29105"/>
    </cofactor>
    <text evidence="12 13 14">Binds 1 zinc ion per monomer.</text>
</comment>
<keyword evidence="9" id="KW-0460">Magnesium</keyword>
<evidence type="ECO:0000256" key="7">
    <source>
        <dbReference type="ARBA" id="ARBA00022771"/>
    </source>
</evidence>
<evidence type="ECO:0000256" key="5">
    <source>
        <dbReference type="ARBA" id="ARBA00022705"/>
    </source>
</evidence>
<dbReference type="Gene3D" id="3.90.980.10">
    <property type="entry name" value="DNA primase, catalytic core, N-terminal domain"/>
    <property type="match status" value="1"/>
</dbReference>
<comment type="similarity">
    <text evidence="12 13">Belongs to the DnaG primase family.</text>
</comment>
<dbReference type="GO" id="GO:0003677">
    <property type="term" value="F:DNA binding"/>
    <property type="evidence" value="ECO:0007669"/>
    <property type="project" value="UniProtKB-KW"/>
</dbReference>
<dbReference type="Pfam" id="PF01807">
    <property type="entry name" value="Zn_ribbon_DnaG"/>
    <property type="match status" value="1"/>
</dbReference>
<dbReference type="Pfam" id="PF10410">
    <property type="entry name" value="DnaB_bind"/>
    <property type="match status" value="1"/>
</dbReference>
<evidence type="ECO:0000256" key="2">
    <source>
        <dbReference type="ARBA" id="ARBA00022515"/>
    </source>
</evidence>
<dbReference type="GO" id="GO:0003899">
    <property type="term" value="F:DNA-directed RNA polymerase activity"/>
    <property type="evidence" value="ECO:0007669"/>
    <property type="project" value="UniProtKB-UniRule"/>
</dbReference>
<dbReference type="FunFam" id="3.90.980.10:FF:000001">
    <property type="entry name" value="DNA primase"/>
    <property type="match status" value="1"/>
</dbReference>
<dbReference type="OrthoDB" id="9803773at2"/>
<dbReference type="PROSITE" id="PS50880">
    <property type="entry name" value="TOPRIM"/>
    <property type="match status" value="1"/>
</dbReference>
<feature type="zinc finger region" description="CHC2-type" evidence="12 14">
    <location>
        <begin position="47"/>
        <end position="71"/>
    </location>
</feature>
<keyword evidence="10 12" id="KW-0238">DNA-binding</keyword>
<dbReference type="FunFam" id="3.90.580.10:FF:000001">
    <property type="entry name" value="DNA primase"/>
    <property type="match status" value="1"/>
</dbReference>
<dbReference type="GO" id="GO:0006269">
    <property type="term" value="P:DNA replication, synthesis of primer"/>
    <property type="evidence" value="ECO:0007669"/>
    <property type="project" value="UniProtKB-UniRule"/>
</dbReference>
<dbReference type="InterPro" id="IPR036977">
    <property type="entry name" value="DNA_primase_Znf_CHC2"/>
</dbReference>
<keyword evidence="4 12" id="KW-0548">Nucleotidyltransferase</keyword>
<dbReference type="InterPro" id="IPR037068">
    <property type="entry name" value="DNA_primase_core_N_sf"/>
</dbReference>
<evidence type="ECO:0000313" key="17">
    <source>
        <dbReference type="Proteomes" id="UP000008544"/>
    </source>
</evidence>
<evidence type="ECO:0000256" key="9">
    <source>
        <dbReference type="ARBA" id="ARBA00022842"/>
    </source>
</evidence>
<keyword evidence="1 12" id="KW-0240">DNA-directed RNA polymerase</keyword>
<reference evidence="17" key="1">
    <citation type="submission" date="2007-10" db="EMBL/GenBank/DDBJ databases">
        <title>Complete sequence of chromosome of Desulforudis audaxviator MP104C.</title>
        <authorList>
            <person name="Copeland A."/>
            <person name="Lucas S."/>
            <person name="Lapidus A."/>
            <person name="Barry K."/>
            <person name="Glavina del Rio T."/>
            <person name="Dalin E."/>
            <person name="Tice H."/>
            <person name="Bruce D."/>
            <person name="Pitluck S."/>
            <person name="Lowry S.R."/>
            <person name="Larimer F."/>
            <person name="Land M.L."/>
            <person name="Hauser L."/>
            <person name="Kyrpides N."/>
            <person name="Ivanova N.N."/>
            <person name="Richardson P."/>
        </authorList>
    </citation>
    <scope>NUCLEOTIDE SEQUENCE [LARGE SCALE GENOMIC DNA]</scope>
    <source>
        <strain evidence="17">MP104C</strain>
    </source>
</reference>
<keyword evidence="6 12" id="KW-0479">Metal-binding</keyword>
<evidence type="ECO:0000256" key="13">
    <source>
        <dbReference type="PIRNR" id="PIRNR002811"/>
    </source>
</evidence>
<evidence type="ECO:0000313" key="16">
    <source>
        <dbReference type="EMBL" id="ACA59037.1"/>
    </source>
</evidence>
<dbReference type="PANTHER" id="PTHR30313:SF2">
    <property type="entry name" value="DNA PRIMASE"/>
    <property type="match status" value="1"/>
</dbReference>
<dbReference type="EC" id="2.7.7.101" evidence="12"/>
<comment type="domain">
    <text evidence="12">Contains an N-terminal zinc-binding domain, a central core domain that contains the primase activity, and a C-terminal DnaB-binding domain.</text>
</comment>
<comment type="function">
    <text evidence="12 13">RNA polymerase that catalyzes the synthesis of short RNA molecules used as primers for DNA polymerase during DNA replication.</text>
</comment>
<keyword evidence="17" id="KW-1185">Reference proteome</keyword>
<comment type="subunit">
    <text evidence="12">Monomer. Interacts with DnaB.</text>
</comment>
<dbReference type="GO" id="GO:0008270">
    <property type="term" value="F:zinc ion binding"/>
    <property type="evidence" value="ECO:0007669"/>
    <property type="project" value="UniProtKB-UniRule"/>
</dbReference>
<proteinExistence type="inferred from homology"/>
<dbReference type="CDD" id="cd03364">
    <property type="entry name" value="TOPRIM_DnaG_primases"/>
    <property type="match status" value="1"/>
</dbReference>
<protein>
    <recommendedName>
        <fullName evidence="12 13">DNA primase</fullName>
        <ecNumber evidence="12">2.7.7.101</ecNumber>
    </recommendedName>
</protein>
<reference evidence="16 17" key="2">
    <citation type="journal article" date="2008" name="Science">
        <title>Environmental genomics reveals a single-species ecosystem deep within Earth.</title>
        <authorList>
            <person name="Chivian D."/>
            <person name="Brodie E.L."/>
            <person name="Alm E.J."/>
            <person name="Culley D.E."/>
            <person name="Dehal P.S."/>
            <person name="Desantis T.Z."/>
            <person name="Gihring T.M."/>
            <person name="Lapidus A."/>
            <person name="Lin L.H."/>
            <person name="Lowry S.R."/>
            <person name="Moser D.P."/>
            <person name="Richardson P.M."/>
            <person name="Southam G."/>
            <person name="Wanger G."/>
            <person name="Pratt L.M."/>
            <person name="Andersen G.L."/>
            <person name="Hazen T.C."/>
            <person name="Brockman F.J."/>
            <person name="Arkin A.P."/>
            <person name="Onstott T.C."/>
        </authorList>
    </citation>
    <scope>NUCLEOTIDE SEQUENCE [LARGE SCALE GENOMIC DNA]</scope>
    <source>
        <strain evidence="16 17">MP104C</strain>
    </source>
</reference>
<keyword evidence="7 12" id="KW-0863">Zinc-finger</keyword>
<dbReference type="InterPro" id="IPR030846">
    <property type="entry name" value="DnaG_bac"/>
</dbReference>
<dbReference type="FunFam" id="3.40.1360.10:FF:000002">
    <property type="entry name" value="DNA primase"/>
    <property type="match status" value="1"/>
</dbReference>
<dbReference type="InterPro" id="IPR050219">
    <property type="entry name" value="DnaG_primase"/>
</dbReference>
<dbReference type="SUPFAM" id="SSF56731">
    <property type="entry name" value="DNA primase core"/>
    <property type="match status" value="1"/>
</dbReference>
<evidence type="ECO:0000256" key="1">
    <source>
        <dbReference type="ARBA" id="ARBA00022478"/>
    </source>
</evidence>
<dbReference type="GO" id="GO:0000428">
    <property type="term" value="C:DNA-directed RNA polymerase complex"/>
    <property type="evidence" value="ECO:0007669"/>
    <property type="project" value="UniProtKB-KW"/>
</dbReference>
<keyword evidence="5 12" id="KW-0235">DNA replication</keyword>
<keyword evidence="2 12" id="KW-0639">Primosome</keyword>
<dbReference type="InterPro" id="IPR019475">
    <property type="entry name" value="DNA_primase_DnaB-bd"/>
</dbReference>
<dbReference type="InterPro" id="IPR013264">
    <property type="entry name" value="DNAG_N"/>
</dbReference>
<evidence type="ECO:0000256" key="6">
    <source>
        <dbReference type="ARBA" id="ARBA00022723"/>
    </source>
</evidence>
<accession>B1I1U0</accession>
<evidence type="ECO:0000256" key="8">
    <source>
        <dbReference type="ARBA" id="ARBA00022833"/>
    </source>
</evidence>
<gene>
    <name evidence="12" type="primary">dnaG</name>
    <name evidence="16" type="ordered locus">Daud_0491</name>
</gene>
<feature type="domain" description="Toprim" evidence="15">
    <location>
        <begin position="261"/>
        <end position="342"/>
    </location>
</feature>
<dbReference type="RefSeq" id="WP_012301626.1">
    <property type="nucleotide sequence ID" value="NC_010424.1"/>
</dbReference>
<dbReference type="Gene3D" id="3.90.580.10">
    <property type="entry name" value="Zinc finger, CHC2-type domain"/>
    <property type="match status" value="1"/>
</dbReference>
<dbReference type="InterPro" id="IPR006295">
    <property type="entry name" value="DNA_primase_DnaG"/>
</dbReference>
<keyword evidence="3 12" id="KW-0808">Transferase</keyword>
<organism evidence="16 17">
    <name type="scientific">Desulforudis audaxviator (strain MP104C)</name>
    <dbReference type="NCBI Taxonomy" id="477974"/>
    <lineage>
        <taxon>Bacteria</taxon>
        <taxon>Bacillati</taxon>
        <taxon>Bacillota</taxon>
        <taxon>Clostridia</taxon>
        <taxon>Thermoanaerobacterales</taxon>
        <taxon>Candidatus Desulforudaceae</taxon>
        <taxon>Candidatus Desulforudis</taxon>
    </lineage>
</organism>
<dbReference type="Proteomes" id="UP000008544">
    <property type="component" value="Chromosome"/>
</dbReference>
<dbReference type="InterPro" id="IPR034151">
    <property type="entry name" value="TOPRIM_DnaG_bac"/>
</dbReference>
<dbReference type="EMBL" id="CP000860">
    <property type="protein sequence ID" value="ACA59037.1"/>
    <property type="molecule type" value="Genomic_DNA"/>
</dbReference>
<dbReference type="SUPFAM" id="SSF57783">
    <property type="entry name" value="Zinc beta-ribbon"/>
    <property type="match status" value="1"/>
</dbReference>
<evidence type="ECO:0000259" key="15">
    <source>
        <dbReference type="PROSITE" id="PS50880"/>
    </source>
</evidence>
<evidence type="ECO:0000256" key="3">
    <source>
        <dbReference type="ARBA" id="ARBA00022679"/>
    </source>
</evidence>
<dbReference type="HAMAP" id="MF_00974">
    <property type="entry name" value="DNA_primase_DnaG"/>
    <property type="match status" value="1"/>
</dbReference>
<dbReference type="Pfam" id="PF08275">
    <property type="entry name" value="DNAG_N"/>
    <property type="match status" value="1"/>
</dbReference>
<dbReference type="SMART" id="SM00493">
    <property type="entry name" value="TOPRIM"/>
    <property type="match status" value="1"/>
</dbReference>
<dbReference type="Gene3D" id="1.10.860.10">
    <property type="entry name" value="DNAb Helicase, Chain A"/>
    <property type="match status" value="1"/>
</dbReference>
<keyword evidence="11 12" id="KW-0804">Transcription</keyword>
<name>B1I1U0_DESAP</name>
<evidence type="ECO:0000256" key="12">
    <source>
        <dbReference type="HAMAP-Rule" id="MF_00974"/>
    </source>
</evidence>
<keyword evidence="8 12" id="KW-0862">Zinc</keyword>
<dbReference type="GO" id="GO:0005737">
    <property type="term" value="C:cytoplasm"/>
    <property type="evidence" value="ECO:0007669"/>
    <property type="project" value="TreeGrafter"/>
</dbReference>
<dbReference type="STRING" id="477974.Daud_0491"/>
<evidence type="ECO:0000256" key="14">
    <source>
        <dbReference type="PIRSR" id="PIRSR002811-1"/>
    </source>
</evidence>
<dbReference type="Pfam" id="PF13155">
    <property type="entry name" value="Toprim_2"/>
    <property type="match status" value="1"/>
</dbReference>
<dbReference type="eggNOG" id="COG0358">
    <property type="taxonomic scope" value="Bacteria"/>
</dbReference>
<dbReference type="AlphaFoldDB" id="B1I1U0"/>
<dbReference type="NCBIfam" id="TIGR01391">
    <property type="entry name" value="dnaG"/>
    <property type="match status" value="1"/>
</dbReference>
<dbReference type="InterPro" id="IPR006171">
    <property type="entry name" value="TOPRIM_dom"/>
</dbReference>
<dbReference type="PIRSF" id="PIRSF002811">
    <property type="entry name" value="DnaG"/>
    <property type="match status" value="1"/>
</dbReference>
<dbReference type="InterPro" id="IPR002694">
    <property type="entry name" value="Znf_CHC2"/>
</dbReference>
<dbReference type="InterPro" id="IPR016136">
    <property type="entry name" value="DNA_helicase_N/primase_C"/>
</dbReference>
<dbReference type="KEGG" id="dau:Daud_0491"/>
<evidence type="ECO:0000256" key="4">
    <source>
        <dbReference type="ARBA" id="ARBA00022695"/>
    </source>
</evidence>
<dbReference type="HOGENOM" id="CLU_013501_3_3_9"/>
<dbReference type="GO" id="GO:1990077">
    <property type="term" value="C:primosome complex"/>
    <property type="evidence" value="ECO:0007669"/>
    <property type="project" value="UniProtKB-KW"/>
</dbReference>
<dbReference type="SMART" id="SM00400">
    <property type="entry name" value="ZnF_CHCC"/>
    <property type="match status" value="1"/>
</dbReference>
<comment type="catalytic activity">
    <reaction evidence="12">
        <text>ssDNA + n NTP = ssDNA/pppN(pN)n-1 hybrid + (n-1) diphosphate.</text>
        <dbReference type="EC" id="2.7.7.101"/>
    </reaction>
</comment>
<evidence type="ECO:0000256" key="11">
    <source>
        <dbReference type="ARBA" id="ARBA00023163"/>
    </source>
</evidence>
<sequence length="599" mass="67776">MVTPNSLYGGLIPETLVEEVFSRTDILDVISEHVRLEKRGRNYVGLCPFHQEKTPSFTVTPARQMFYCFGCGVGGNVFRFLMLKENLSFPESVRFLAGRVGVDIPVTVSPREEKYERYYRINEWARDFFRRRLEAGADAGRARSYLEKRGITPEIRDQFQLGFAPSEWQALTGFLEHKGCTPRELVELGLAARGDRGYYDRFRNRIIFPVWNASGRVIGFGGRALDDSQPKYLNSPETPVFHKGQVLYALHLARPAMRDEGRAVIVEGYLDAIAAHQFGIRNAVASLGTSLTREQGRLLMRYAMEVLIAYDADAAGVAAAIRGLDLLQELGCRVRVISVPDGKDPDDFLREEGVEGWVRLTQSATSLLEYKLVQIGARTGTATAAGKLAALREIMPNLRALSSEVEREEGFQIAARALGLTWETIRSEYVRFAANTQVKWANSDNIAKNMHNILKLTKPSQVREKTETGLLRLVLQNPPFLETVKQELGEYVFRDARYQRIYDAWLRRRDRPGFEPALLANYLEDDDQQVLTALMGLETPGEGENLRAELSAYIKAVKRLDHKEQLRELLNDVAAAEKAGDRDRVNRLMRKIQELSKTP</sequence>
<evidence type="ECO:0000256" key="10">
    <source>
        <dbReference type="ARBA" id="ARBA00023125"/>
    </source>
</evidence>
<dbReference type="PANTHER" id="PTHR30313">
    <property type="entry name" value="DNA PRIMASE"/>
    <property type="match status" value="1"/>
</dbReference>
<dbReference type="Gene3D" id="3.40.1360.10">
    <property type="match status" value="1"/>
</dbReference>